<sequence>MGSSVRSSLHCPVDPQGYLVKRGPHWTDEETEAQGVKSLAYDHTACGGGGWAVSVHSPIFELLDNERRETGRGGGGGGGEERERLDKCKMMPHFGGLSGPPPTPWFPLHMCLSGKFSSPISQAISGPGCMTDVILL</sequence>
<accession>A0ABN8Y1V3</accession>
<evidence type="ECO:0000313" key="3">
    <source>
        <dbReference type="Proteomes" id="UP001176941"/>
    </source>
</evidence>
<reference evidence="2" key="1">
    <citation type="submission" date="2023-04" db="EMBL/GenBank/DDBJ databases">
        <authorList>
            <consortium name="ELIXIR-Norway"/>
        </authorList>
    </citation>
    <scope>NUCLEOTIDE SEQUENCE [LARGE SCALE GENOMIC DNA]</scope>
</reference>
<proteinExistence type="predicted"/>
<keyword evidence="3" id="KW-1185">Reference proteome</keyword>
<gene>
    <name evidence="2" type="ORF">MRATA1EN1_LOCUS3375</name>
</gene>
<organism evidence="2 3">
    <name type="scientific">Rangifer tarandus platyrhynchus</name>
    <name type="common">Svalbard reindeer</name>
    <dbReference type="NCBI Taxonomy" id="3082113"/>
    <lineage>
        <taxon>Eukaryota</taxon>
        <taxon>Metazoa</taxon>
        <taxon>Chordata</taxon>
        <taxon>Craniata</taxon>
        <taxon>Vertebrata</taxon>
        <taxon>Euteleostomi</taxon>
        <taxon>Mammalia</taxon>
        <taxon>Eutheria</taxon>
        <taxon>Laurasiatheria</taxon>
        <taxon>Artiodactyla</taxon>
        <taxon>Ruminantia</taxon>
        <taxon>Pecora</taxon>
        <taxon>Cervidae</taxon>
        <taxon>Odocoileinae</taxon>
        <taxon>Rangifer</taxon>
    </lineage>
</organism>
<name>A0ABN8Y1V3_RANTA</name>
<dbReference type="EMBL" id="OX459947">
    <property type="protein sequence ID" value="CAI9154413.1"/>
    <property type="molecule type" value="Genomic_DNA"/>
</dbReference>
<protein>
    <submittedName>
        <fullName evidence="2">Uncharacterized protein</fullName>
    </submittedName>
</protein>
<evidence type="ECO:0000313" key="2">
    <source>
        <dbReference type="EMBL" id="CAI9154413.1"/>
    </source>
</evidence>
<evidence type="ECO:0000256" key="1">
    <source>
        <dbReference type="SAM" id="MobiDB-lite"/>
    </source>
</evidence>
<dbReference type="Proteomes" id="UP001176941">
    <property type="component" value="Chromosome 11"/>
</dbReference>
<feature type="region of interest" description="Disordered" evidence="1">
    <location>
        <begin position="64"/>
        <end position="84"/>
    </location>
</feature>